<dbReference type="InterPro" id="IPR025139">
    <property type="entry name" value="DUF4062"/>
</dbReference>
<dbReference type="RefSeq" id="WP_207981272.1">
    <property type="nucleotide sequence ID" value="NZ_JAGDEL010000022.1"/>
</dbReference>
<gene>
    <name evidence="4" type="ORF">I7822_22260</name>
</gene>
<dbReference type="InterPro" id="IPR011990">
    <property type="entry name" value="TPR-like_helical_dom_sf"/>
</dbReference>
<dbReference type="SMART" id="SM00028">
    <property type="entry name" value="TPR"/>
    <property type="match status" value="3"/>
</dbReference>
<proteinExistence type="predicted"/>
<dbReference type="Gene3D" id="3.40.50.300">
    <property type="entry name" value="P-loop containing nucleotide triphosphate hydrolases"/>
    <property type="match status" value="1"/>
</dbReference>
<dbReference type="PANTHER" id="PTHR19860:SF40">
    <property type="entry name" value="WD40 REPEAT-CONTAINING PROTEIN"/>
    <property type="match status" value="1"/>
</dbReference>
<accession>A0ABS3N7S5</accession>
<comment type="caution">
    <text evidence="4">The sequence shown here is derived from an EMBL/GenBank/DDBJ whole genome shotgun (WGS) entry which is preliminary data.</text>
</comment>
<keyword evidence="5" id="KW-1185">Reference proteome</keyword>
<evidence type="ECO:0000259" key="2">
    <source>
        <dbReference type="Pfam" id="PF13271"/>
    </source>
</evidence>
<sequence length="1399" mass="163576">MSFYLGDTVKDKVDFQAIKKNRVIRVFISSTFKDMKKERDQLIKYTFPELRKMCEERGVNWSEVDLRWGVTNEQSADGQVLPICLAEIENCLPFFIGILGERYGWIPEISSELIQKYPWLDKHVGKSVTELEILQGALLHENKHMNAFFYFRSPDYINTLSEEEHVDFLETIESDTAKYLSQEEIEQELSERKGKLENLKNRIRNSGYYLGENFSDSKELGNMVFSDMSKLIDELFPKHIPEDELERRANEHETFALTKAKFFVGREKYLEKMTEYIYKDDNSPLVITGDSGSGKSSLLSYWSLNQAQNLEGTHIPTIMHFIGAGSVNGDISNLMRRMIMELNRKFHLGMEIPFELDELREAFALSLDLAAEHGKVIIVLDSIDQLNLTDSSESKDLFWLPTKIPANIRLILSTTKGEELQEFINREWTILELDLLVEKERKLIINNYFSAFGKNLEQHILESILYHPLSSNPLFLRTLLDEIRVDGDKGLYEKVLSYVNSVSIEDLFLKKIERIETDYGHEKEGLVKDALSLLWGARVGLSESEISDLLGTEEEKVASSIWSPFYLAMESNLVVNTGFICLFHQFFRDAVEKKYLSSEEARKANHRKIAEYFSKEKDTLKNRVLQELPWQWTKAGEWKELFHLFQDFNFLLALWKYDPFMLKSYWASIEENTKPWKQNFTEELTMLKAYRQVIDYPELFKIEEIKLVAKLLEGKYIDEALVLQNYMRNYFEEHGQVSNLLKCQENISNLYRMKSEYHLAMKLLKEQETIAREKNVVEMIQSSLGNQAEILTYWGEYDQAMLLLKQQEEICRFELDNKFGLQQSIGNQARIKYYQMDYEEGLKLLNEKERICQATNNKGGLQEAIGQRGLIFKAQNKLDDALELFELQEEISRSIGNMKDLQDCLSNQAATLYQKSPTNKEAIIAILREQELICYYIDHKDGLQSNYGLLARLLPRNSESSLNMLKKQEKICRELDNKLSLQECLGRQAFILKNKNQYDKALDLLNEQEKICRTHGYLMGLQISLGNKAMIAKQFGQIYQALEYTTEQEEICESLEIKRGLFYSYGMKSWILKRFGKLDEALDYNLKQEQLAIELEFIEGYCQALYEQANIFAMKADYEKALSLYEKCQEKVLDEKNLNHTLLKQEKIKQIIENGPEHDDEEFMDLHSISPLEVVVLKIIEENDEIVFEPLINLVNSDDQEHVTKKELQKLLYILKKKALIFSFKNRIEGKIKTVYKVSDFGLDRILEMTGEISNKVHSKKESVKTADLFEKERITDTIVAVLKPDYLNDNHVLVDEERQIVEIKNTSSIQYIICVDHNNLHEMSDHLDYLHNKTNHFYLVAKTEQLLHEQAIIEFYKWLKQKYKKIKNASNLVDISISFIDKMQEATSEEEIWKRLKF</sequence>
<reference evidence="4 5" key="1">
    <citation type="submission" date="2021-03" db="EMBL/GenBank/DDBJ databases">
        <title>Whole genome sequence of Metabacillus bambusae BG109.</title>
        <authorList>
            <person name="Jeong J.W."/>
        </authorList>
    </citation>
    <scope>NUCLEOTIDE SEQUENCE [LARGE SCALE GENOMIC DNA]</scope>
    <source>
        <strain evidence="4 5">BG109</strain>
    </source>
</reference>
<dbReference type="Gene3D" id="1.25.40.10">
    <property type="entry name" value="Tetratricopeptide repeat domain"/>
    <property type="match status" value="2"/>
</dbReference>
<evidence type="ECO:0000259" key="3">
    <source>
        <dbReference type="Pfam" id="PF20703"/>
    </source>
</evidence>
<dbReference type="PANTHER" id="PTHR19860">
    <property type="entry name" value="DDB1- AND CUL4-ASSOCIATED FACTOR 12-RELATED"/>
    <property type="match status" value="1"/>
</dbReference>
<evidence type="ECO:0000313" key="4">
    <source>
        <dbReference type="EMBL" id="MBO1514352.1"/>
    </source>
</evidence>
<dbReference type="InterPro" id="IPR019734">
    <property type="entry name" value="TPR_rpt"/>
</dbReference>
<dbReference type="SUPFAM" id="SSF52540">
    <property type="entry name" value="P-loop containing nucleoside triphosphate hydrolases"/>
    <property type="match status" value="1"/>
</dbReference>
<feature type="domain" description="DUF4062" evidence="2">
    <location>
        <begin position="25"/>
        <end position="133"/>
    </location>
</feature>
<evidence type="ECO:0000313" key="5">
    <source>
        <dbReference type="Proteomes" id="UP000663981"/>
    </source>
</evidence>
<protein>
    <submittedName>
        <fullName evidence="4">DUF4062 domain-containing protein</fullName>
    </submittedName>
</protein>
<dbReference type="Pfam" id="PF20703">
    <property type="entry name" value="nSTAND1"/>
    <property type="match status" value="1"/>
</dbReference>
<evidence type="ECO:0000256" key="1">
    <source>
        <dbReference type="ARBA" id="ARBA00022737"/>
    </source>
</evidence>
<dbReference type="Proteomes" id="UP000663981">
    <property type="component" value="Unassembled WGS sequence"/>
</dbReference>
<name>A0ABS3N7S5_9BACI</name>
<dbReference type="EMBL" id="JAGDEL010000022">
    <property type="protein sequence ID" value="MBO1514352.1"/>
    <property type="molecule type" value="Genomic_DNA"/>
</dbReference>
<feature type="domain" description="Novel STAND NTPase 1" evidence="3">
    <location>
        <begin position="254"/>
        <end position="388"/>
    </location>
</feature>
<dbReference type="InterPro" id="IPR027417">
    <property type="entry name" value="P-loop_NTPase"/>
</dbReference>
<dbReference type="SUPFAM" id="SSF48452">
    <property type="entry name" value="TPR-like"/>
    <property type="match status" value="2"/>
</dbReference>
<keyword evidence="1" id="KW-0677">Repeat</keyword>
<dbReference type="InterPro" id="IPR051191">
    <property type="entry name" value="DCAF12"/>
</dbReference>
<dbReference type="Pfam" id="PF13271">
    <property type="entry name" value="DUF4062"/>
    <property type="match status" value="1"/>
</dbReference>
<organism evidence="4 5">
    <name type="scientific">Metabacillus bambusae</name>
    <dbReference type="NCBI Taxonomy" id="2795218"/>
    <lineage>
        <taxon>Bacteria</taxon>
        <taxon>Bacillati</taxon>
        <taxon>Bacillota</taxon>
        <taxon>Bacilli</taxon>
        <taxon>Bacillales</taxon>
        <taxon>Bacillaceae</taxon>
        <taxon>Metabacillus</taxon>
    </lineage>
</organism>
<dbReference type="InterPro" id="IPR049052">
    <property type="entry name" value="nSTAND1"/>
</dbReference>